<keyword evidence="2" id="KW-1185">Reference proteome</keyword>
<reference evidence="1 2" key="1">
    <citation type="submission" date="2017-06" db="EMBL/GenBank/DDBJ databases">
        <authorList>
            <person name="Kim H.J."/>
            <person name="Triplett B.A."/>
        </authorList>
    </citation>
    <scope>NUCLEOTIDE SEQUENCE [LARGE SCALE GENOMIC DNA]</scope>
    <source>
        <strain evidence="1 2">DSM 29052</strain>
    </source>
</reference>
<dbReference type="AlphaFoldDB" id="A0A238Z4J6"/>
<sequence>MPGCLRIHRAENQSGAVINKKKRRQMSNPGQSDEFDRMKDELRALERAYEANGIIDWDAYAHGGRDVERVVVEVRAKDFRNGTLRLTRPCCLRFTEDVIVNPNRPSMCKGEDQRETGIDPDRDLDWWPDLSDPDQIALYGAEGSEIGSAYQLGFFAAIAVETTGGTIIDLNDYHLAMQSEFALQQRFFALIELADQPFVFSQGPSAAARGFGRNLRPARQVMIKNGTLGRSAHHAIHGNNPSEVVLSNLTFRDYEVAAIAINGPRHLLIEDCVLQGNSAEVPVLGTYSAGRFALVAARRLLQMPDALDPAALAKLQRASADLAADMDAVFDHVIFGKPIDKSRQAAAALFLNPTGHVDGNAYGIAVHSRGMLAGPFVCRDVSFADGLNDNKDIDACKVRIVHTSIADTRASVREIVALGPVTAPDTPPAPHLVDAAGAVLPFFPTGDQPGIMDDQGRPALTSLAVLQFAIAEAVAGLPLDQRPPFPRRTISETIRHWASDGNQRLVPSDETPGVWQIGIAKPERFQVRCNGDSMHHVNKGVIALFIQAVSDLDLDNLLISNTVNAGAAGSALAGPYTSGQDGGHAGQAKQIGYTGAGARGAYIGACTDVRVRALRVMGVQSHWGNATGIELAGGTECADLTGCGSGQVQAGTRIIEQRQTAMPNGAAVATTLRIAPDTRLVKVSGFHDAGGVVQPGPLVASGITILSPDCCFVPQGRF</sequence>
<name>A0A238Z4J6_9RHOB</name>
<dbReference type="Gene3D" id="2.160.20.10">
    <property type="entry name" value="Single-stranded right-handed beta-helix, Pectin lyase-like"/>
    <property type="match status" value="1"/>
</dbReference>
<dbReference type="InterPro" id="IPR011050">
    <property type="entry name" value="Pectin_lyase_fold/virulence"/>
</dbReference>
<dbReference type="EMBL" id="FZNN01000023">
    <property type="protein sequence ID" value="SNR77888.1"/>
    <property type="molecule type" value="Genomic_DNA"/>
</dbReference>
<organism evidence="1 2">
    <name type="scientific">Puniceibacterium sediminis</name>
    <dbReference type="NCBI Taxonomy" id="1608407"/>
    <lineage>
        <taxon>Bacteria</taxon>
        <taxon>Pseudomonadati</taxon>
        <taxon>Pseudomonadota</taxon>
        <taxon>Alphaproteobacteria</taxon>
        <taxon>Rhodobacterales</taxon>
        <taxon>Paracoccaceae</taxon>
        <taxon>Puniceibacterium</taxon>
    </lineage>
</organism>
<dbReference type="SUPFAM" id="SSF51126">
    <property type="entry name" value="Pectin lyase-like"/>
    <property type="match status" value="1"/>
</dbReference>
<evidence type="ECO:0000313" key="1">
    <source>
        <dbReference type="EMBL" id="SNR77888.1"/>
    </source>
</evidence>
<accession>A0A238Z4J6</accession>
<dbReference type="InterPro" id="IPR012334">
    <property type="entry name" value="Pectin_lyas_fold"/>
</dbReference>
<protein>
    <submittedName>
        <fullName evidence="1">Uncharacterized protein</fullName>
    </submittedName>
</protein>
<evidence type="ECO:0000313" key="2">
    <source>
        <dbReference type="Proteomes" id="UP000198417"/>
    </source>
</evidence>
<dbReference type="Proteomes" id="UP000198417">
    <property type="component" value="Unassembled WGS sequence"/>
</dbReference>
<gene>
    <name evidence="1" type="ORF">SAMN06265370_12326</name>
</gene>
<proteinExistence type="predicted"/>